<dbReference type="OrthoDB" id="2971941at2"/>
<proteinExistence type="predicted"/>
<dbReference type="RefSeq" id="WP_093042671.1">
    <property type="nucleotide sequence ID" value="NZ_FNQR01000002.1"/>
</dbReference>
<feature type="transmembrane region" description="Helical" evidence="1">
    <location>
        <begin position="52"/>
        <end position="81"/>
    </location>
</feature>
<reference evidence="2 3" key="1">
    <citation type="submission" date="2016-10" db="EMBL/GenBank/DDBJ databases">
        <authorList>
            <person name="de Groot N.N."/>
        </authorList>
    </citation>
    <scope>NUCLEOTIDE SEQUENCE [LARGE SCALE GENOMIC DNA]</scope>
    <source>
        <strain evidence="2 3">CCM7597</strain>
    </source>
</reference>
<name>A0A1H3Y970_9BACI</name>
<evidence type="ECO:0000256" key="1">
    <source>
        <dbReference type="SAM" id="Phobius"/>
    </source>
</evidence>
<keyword evidence="1" id="KW-0472">Membrane</keyword>
<keyword evidence="3" id="KW-1185">Reference proteome</keyword>
<dbReference type="AlphaFoldDB" id="A0A1H3Y970"/>
<dbReference type="Proteomes" id="UP000198584">
    <property type="component" value="Unassembled WGS sequence"/>
</dbReference>
<accession>A0A1H3Y970</accession>
<keyword evidence="1" id="KW-0812">Transmembrane</keyword>
<keyword evidence="1" id="KW-1133">Transmembrane helix</keyword>
<organism evidence="2 3">
    <name type="scientific">Thalassobacillus cyri</name>
    <dbReference type="NCBI Taxonomy" id="571932"/>
    <lineage>
        <taxon>Bacteria</taxon>
        <taxon>Bacillati</taxon>
        <taxon>Bacillota</taxon>
        <taxon>Bacilli</taxon>
        <taxon>Bacillales</taxon>
        <taxon>Bacillaceae</taxon>
        <taxon>Thalassobacillus</taxon>
    </lineage>
</organism>
<dbReference type="EMBL" id="FNQR01000002">
    <property type="protein sequence ID" value="SEA07551.1"/>
    <property type="molecule type" value="Genomic_DNA"/>
</dbReference>
<gene>
    <name evidence="2" type="ORF">SAMN05421743_102380</name>
</gene>
<protein>
    <submittedName>
        <fullName evidence="2">Lia operon protein LiaI</fullName>
    </submittedName>
</protein>
<dbReference type="STRING" id="571932.SAMN05421743_102380"/>
<evidence type="ECO:0000313" key="3">
    <source>
        <dbReference type="Proteomes" id="UP000198584"/>
    </source>
</evidence>
<sequence length="119" mass="13467">MKKFMLFIAGLIALFVLLANLGPMILLGVSVWLLYIVFKQFIKSDSTAGKIGWVIAGLLILSIAFANIYAVIGVGAAYVLYVIYKQWQDEKHDDDIIVPSKTEDPFTNFEKQWAEMKNY</sequence>
<evidence type="ECO:0000313" key="2">
    <source>
        <dbReference type="EMBL" id="SEA07551.1"/>
    </source>
</evidence>